<organism evidence="2 3">
    <name type="scientific">Rhizobium rhizogenes</name>
    <name type="common">Agrobacterium rhizogenes</name>
    <dbReference type="NCBI Taxonomy" id="359"/>
    <lineage>
        <taxon>Bacteria</taxon>
        <taxon>Pseudomonadati</taxon>
        <taxon>Pseudomonadota</taxon>
        <taxon>Alphaproteobacteria</taxon>
        <taxon>Hyphomicrobiales</taxon>
        <taxon>Rhizobiaceae</taxon>
        <taxon>Rhizobium/Agrobacterium group</taxon>
        <taxon>Rhizobium</taxon>
    </lineage>
</organism>
<dbReference type="SUPFAM" id="SSF53335">
    <property type="entry name" value="S-adenosyl-L-methionine-dependent methyltransferases"/>
    <property type="match status" value="1"/>
</dbReference>
<proteinExistence type="predicted"/>
<evidence type="ECO:0000256" key="1">
    <source>
        <dbReference type="SAM" id="Coils"/>
    </source>
</evidence>
<dbReference type="GO" id="GO:0000271">
    <property type="term" value="P:polysaccharide biosynthetic process"/>
    <property type="evidence" value="ECO:0007669"/>
    <property type="project" value="InterPro"/>
</dbReference>
<feature type="coiled-coil region" evidence="1">
    <location>
        <begin position="360"/>
        <end position="387"/>
    </location>
</feature>
<evidence type="ECO:0000313" key="2">
    <source>
        <dbReference type="EMBL" id="PVE50017.1"/>
    </source>
</evidence>
<dbReference type="GO" id="GO:0015774">
    <property type="term" value="P:polysaccharide transport"/>
    <property type="evidence" value="ECO:0007669"/>
    <property type="project" value="InterPro"/>
</dbReference>
<dbReference type="EMBL" id="QDFR01000014">
    <property type="protein sequence ID" value="PVE50017.1"/>
    <property type="molecule type" value="Genomic_DNA"/>
</dbReference>
<evidence type="ECO:0008006" key="4">
    <source>
        <dbReference type="Google" id="ProtNLM"/>
    </source>
</evidence>
<dbReference type="InterPro" id="IPR029063">
    <property type="entry name" value="SAM-dependent_MTases_sf"/>
</dbReference>
<dbReference type="CDD" id="cd02440">
    <property type="entry name" value="AdoMet_MTases"/>
    <property type="match status" value="1"/>
</dbReference>
<reference evidence="2 3" key="1">
    <citation type="submission" date="2018-04" db="EMBL/GenBank/DDBJ databases">
        <authorList>
            <person name="Hagen T."/>
        </authorList>
    </citation>
    <scope>NUCLEOTIDE SEQUENCE [LARGE SCALE GENOMIC DNA]</scope>
    <source>
        <strain evidence="2 3">TPD7009</strain>
    </source>
</reference>
<dbReference type="AlphaFoldDB" id="A0AA92BYS6"/>
<dbReference type="Pfam" id="PF05159">
    <property type="entry name" value="Capsule_synth"/>
    <property type="match status" value="1"/>
</dbReference>
<evidence type="ECO:0000313" key="3">
    <source>
        <dbReference type="Proteomes" id="UP000244335"/>
    </source>
</evidence>
<gene>
    <name evidence="2" type="ORF">DC430_22955</name>
</gene>
<keyword evidence="1" id="KW-0175">Coiled coil</keyword>
<name>A0AA92BYS6_RHIRH</name>
<accession>A0AA92BYS6</accession>
<protein>
    <recommendedName>
        <fullName evidence="4">Methyltransferase domain-containing protein</fullName>
    </recommendedName>
</protein>
<dbReference type="Proteomes" id="UP000244335">
    <property type="component" value="Unassembled WGS sequence"/>
</dbReference>
<comment type="caution">
    <text evidence="2">The sequence shown here is derived from an EMBL/GenBank/DDBJ whole genome shotgun (WGS) entry which is preliminary data.</text>
</comment>
<dbReference type="Gene3D" id="3.40.50.150">
    <property type="entry name" value="Vaccinia Virus protein VP39"/>
    <property type="match status" value="1"/>
</dbReference>
<sequence length="756" mass="82855">MEKLFMEAIMKLNSPLASASADLPMGEVRLQRIPVDLEVPTTWFPSVLDGERHRAMFAQLCTVLASHHLDVHLKPVAHGMHHVARLARPNGVVFSYHSIGTEPNVWRIKETPIAGWYSVDANGFSGWSSLAKFPAPHLARMQSLDPSISRAYVSHLREELQRKNVSKYSQSSEEFYVDKPYVYFPLQLIDDPVSEFCRINPFDVMVKAAELAEESGYPLVVKRHPLCRSQEVAEVLHEIQKAFPSVIISNASIHQHLNGCRSVIVANSGVGMEALMYAKPVFSFAASEYELATTPITSLQELEVAFAAELPDTSVRAAQYLCYYLEQCCFSIYDTATVQRQVGRVLASISGVQAQPASDDATLLQENEQLRSALKSAQSENSHLRTVATQAVELATRLQQQSGDTSGAQSRNAAQNLGQAIAVSKSLYGGAMAASVGETVLAETIRSAYSAYANMAITAMQAPELKSQVESEMLISGYAAGTDPALAHKNRSASDYQKLHDFDRGYQDNNWLVDHCDVVASTRPGLVIEVGCGNGRFLRKISPMVPNVIGLDWARSPQLSVIPDNVQFRTADVLKDEIPQGDVCVSADVLEHFEPSALPPLLEKLHQAARYNYHVIACYDDGHSHCSVFHPGQWLGLFKAISHEYRLVATITRPGRPDRIACVITNMPGTEKFFPKIGPLVGSWQTDTGQEITFSNNYSFSVGGAPAGAWFPMANGAGAMKWNGRDMVDLLSLGADGNTLGVQNIEGAKFSVRRIA</sequence>
<dbReference type="InterPro" id="IPR007833">
    <property type="entry name" value="Capsule_polysaccharide_synth"/>
</dbReference>